<keyword evidence="2" id="KW-1185">Reference proteome</keyword>
<accession>A0A2S6NDS6</accession>
<gene>
    <name evidence="1" type="ORF">CCR94_03680</name>
</gene>
<name>A0A2S6NDS6_9HYPH</name>
<evidence type="ECO:0000313" key="2">
    <source>
        <dbReference type="Proteomes" id="UP000239089"/>
    </source>
</evidence>
<protein>
    <submittedName>
        <fullName evidence="1">Uncharacterized protein</fullName>
    </submittedName>
</protein>
<comment type="caution">
    <text evidence="1">The sequence shown here is derived from an EMBL/GenBank/DDBJ whole genome shotgun (WGS) entry which is preliminary data.</text>
</comment>
<dbReference type="AlphaFoldDB" id="A0A2S6NDS6"/>
<dbReference type="EMBL" id="NHSJ01000034">
    <property type="protein sequence ID" value="PPQ32753.1"/>
    <property type="molecule type" value="Genomic_DNA"/>
</dbReference>
<sequence>MTGLGEEIVAVLLQRPREAPEQTVESAGDAGGLMREIPVALFKTKSNVRPGAWLEVRRRSGRSAIGELHAQILCGAFFMKAFRY</sequence>
<reference evidence="1 2" key="1">
    <citation type="journal article" date="2018" name="Arch. Microbiol.">
        <title>New insights into the metabolic potential of the phototrophic purple bacterium Rhodopila globiformis DSM 161(T) from its draft genome sequence and evidence for a vanadium-dependent nitrogenase.</title>
        <authorList>
            <person name="Imhoff J.F."/>
            <person name="Rahn T."/>
            <person name="Kunzel S."/>
            <person name="Neulinger S.C."/>
        </authorList>
    </citation>
    <scope>NUCLEOTIDE SEQUENCE [LARGE SCALE GENOMIC DNA]</scope>
    <source>
        <strain evidence="1 2">DSM 16996</strain>
    </source>
</reference>
<proteinExistence type="predicted"/>
<evidence type="ECO:0000313" key="1">
    <source>
        <dbReference type="EMBL" id="PPQ32753.1"/>
    </source>
</evidence>
<dbReference type="Proteomes" id="UP000239089">
    <property type="component" value="Unassembled WGS sequence"/>
</dbReference>
<organism evidence="1 2">
    <name type="scientific">Rhodoblastus sphagnicola</name>
    <dbReference type="NCBI Taxonomy" id="333368"/>
    <lineage>
        <taxon>Bacteria</taxon>
        <taxon>Pseudomonadati</taxon>
        <taxon>Pseudomonadota</taxon>
        <taxon>Alphaproteobacteria</taxon>
        <taxon>Hyphomicrobiales</taxon>
        <taxon>Rhodoblastaceae</taxon>
        <taxon>Rhodoblastus</taxon>
    </lineage>
</organism>